<keyword evidence="7" id="KW-0808">Transferase</keyword>
<feature type="domain" description="Thiamine pyrophosphate enzyme N-terminal TPP-binding" evidence="6">
    <location>
        <begin position="3"/>
        <end position="116"/>
    </location>
</feature>
<dbReference type="PANTHER" id="PTHR18968:SF129">
    <property type="entry name" value="ACETOLACTATE SYNTHASE"/>
    <property type="match status" value="1"/>
</dbReference>
<dbReference type="PANTHER" id="PTHR18968">
    <property type="entry name" value="THIAMINE PYROPHOSPHATE ENZYMES"/>
    <property type="match status" value="1"/>
</dbReference>
<comment type="caution">
    <text evidence="7">The sequence shown here is derived from an EMBL/GenBank/DDBJ whole genome shotgun (WGS) entry which is preliminary data.</text>
</comment>
<name>A0A839SZ05_9PROT</name>
<dbReference type="Gene3D" id="3.40.50.1220">
    <property type="entry name" value="TPP-binding domain"/>
    <property type="match status" value="1"/>
</dbReference>
<evidence type="ECO:0000259" key="6">
    <source>
        <dbReference type="Pfam" id="PF02776"/>
    </source>
</evidence>
<dbReference type="GO" id="GO:0030976">
    <property type="term" value="F:thiamine pyrophosphate binding"/>
    <property type="evidence" value="ECO:0007669"/>
    <property type="project" value="InterPro"/>
</dbReference>
<dbReference type="CDD" id="cd07035">
    <property type="entry name" value="TPP_PYR_POX_like"/>
    <property type="match status" value="1"/>
</dbReference>
<comment type="similarity">
    <text evidence="1 3">Belongs to the TPP enzyme family.</text>
</comment>
<evidence type="ECO:0000313" key="8">
    <source>
        <dbReference type="Proteomes" id="UP000581135"/>
    </source>
</evidence>
<proteinExistence type="inferred from homology"/>
<dbReference type="AlphaFoldDB" id="A0A839SZ05"/>
<dbReference type="InterPro" id="IPR012000">
    <property type="entry name" value="Thiamin_PyroP_enz_cen_dom"/>
</dbReference>
<dbReference type="EC" id="2.2.1.6" evidence="7"/>
<dbReference type="InterPro" id="IPR012001">
    <property type="entry name" value="Thiamin_PyroP_enz_TPP-bd_dom"/>
</dbReference>
<dbReference type="InterPro" id="IPR045229">
    <property type="entry name" value="TPP_enz"/>
</dbReference>
<dbReference type="Pfam" id="PF00205">
    <property type="entry name" value="TPP_enzyme_M"/>
    <property type="match status" value="1"/>
</dbReference>
<feature type="domain" description="Thiamine pyrophosphate enzyme TPP-binding" evidence="5">
    <location>
        <begin position="377"/>
        <end position="522"/>
    </location>
</feature>
<dbReference type="RefSeq" id="WP_183417091.1">
    <property type="nucleotide sequence ID" value="NZ_JACHXA010000007.1"/>
</dbReference>
<dbReference type="InterPro" id="IPR011766">
    <property type="entry name" value="TPP_enzyme_TPP-bd"/>
</dbReference>
<evidence type="ECO:0000256" key="1">
    <source>
        <dbReference type="ARBA" id="ARBA00007812"/>
    </source>
</evidence>
<reference evidence="7 8" key="1">
    <citation type="submission" date="2020-08" db="EMBL/GenBank/DDBJ databases">
        <title>Genomic Encyclopedia of Type Strains, Phase III (KMG-III): the genomes of soil and plant-associated and newly described type strains.</title>
        <authorList>
            <person name="Whitman W."/>
        </authorList>
    </citation>
    <scope>NUCLEOTIDE SEQUENCE [LARGE SCALE GENOMIC DNA]</scope>
    <source>
        <strain evidence="7 8">CECT 8803</strain>
    </source>
</reference>
<accession>A0A839SZ05</accession>
<dbReference type="GO" id="GO:0003984">
    <property type="term" value="F:acetolactate synthase activity"/>
    <property type="evidence" value="ECO:0007669"/>
    <property type="project" value="UniProtKB-EC"/>
</dbReference>
<gene>
    <name evidence="7" type="ORF">FHR98_002580</name>
</gene>
<dbReference type="EMBL" id="JACHXA010000007">
    <property type="protein sequence ID" value="MBB3066275.1"/>
    <property type="molecule type" value="Genomic_DNA"/>
</dbReference>
<organism evidence="7 8">
    <name type="scientific">Limibacillus halophilus</name>
    <dbReference type="NCBI Taxonomy" id="1579333"/>
    <lineage>
        <taxon>Bacteria</taxon>
        <taxon>Pseudomonadati</taxon>
        <taxon>Pseudomonadota</taxon>
        <taxon>Alphaproteobacteria</taxon>
        <taxon>Rhodospirillales</taxon>
        <taxon>Rhodovibrionaceae</taxon>
        <taxon>Limibacillus</taxon>
    </lineage>
</organism>
<keyword evidence="2 3" id="KW-0786">Thiamine pyrophosphate</keyword>
<protein>
    <submittedName>
        <fullName evidence="7">Acetolactate synthase-1/2/3 large subunit</fullName>
        <ecNumber evidence="7">2.2.1.6</ecNumber>
    </submittedName>
</protein>
<feature type="domain" description="Thiamine pyrophosphate enzyme central" evidence="4">
    <location>
        <begin position="188"/>
        <end position="323"/>
    </location>
</feature>
<dbReference type="InterPro" id="IPR029035">
    <property type="entry name" value="DHS-like_NAD/FAD-binding_dom"/>
</dbReference>
<keyword evidence="8" id="KW-1185">Reference proteome</keyword>
<evidence type="ECO:0000256" key="3">
    <source>
        <dbReference type="RuleBase" id="RU362132"/>
    </source>
</evidence>
<dbReference type="GO" id="GO:0005948">
    <property type="term" value="C:acetolactate synthase complex"/>
    <property type="evidence" value="ECO:0007669"/>
    <property type="project" value="TreeGrafter"/>
</dbReference>
<dbReference type="Proteomes" id="UP000581135">
    <property type="component" value="Unassembled WGS sequence"/>
</dbReference>
<dbReference type="Gene3D" id="3.40.50.970">
    <property type="match status" value="2"/>
</dbReference>
<dbReference type="GO" id="GO:0050660">
    <property type="term" value="F:flavin adenine dinucleotide binding"/>
    <property type="evidence" value="ECO:0007669"/>
    <property type="project" value="TreeGrafter"/>
</dbReference>
<evidence type="ECO:0000259" key="5">
    <source>
        <dbReference type="Pfam" id="PF02775"/>
    </source>
</evidence>
<sequence length="534" mass="57006">MTTASDLIAKRLYDAGCRYAFGIPGGEVLAIMEALDRVGIKVVLARHENCAGFMGEGAHHHDGAPAILVATIGPGLANAANVIANAHQDRVPMIVLTGCVPARERHSYTHQVFDHVRLIEPIAKAAYRVEAGNAALLIDKAVTLASEGRPGPVLLDLPIDVQTMEEEPIHPRRQALQAVVPAAGEGLEQARYWLSQAERPIVIAGVGVLDEVGAEAVATFCRQFRIPLITSYKAKGILPEDDPLALGGAGLSPRVDAHLLPLIAKSDCIVLAGYDPIEMRVGWRDPWPEGARVIDISAVANDHGMHQAALNFVGDVAASLKVLGAGLSSRKNWAAGEAAEVRRKLWAESGADETWGPAAVVDELRRGLPREAVVTTDSGAHRILLSQIFECYRRRGLLQSSALCTMGCAVPLAIGRKLAEPDCPVVATVGDGGLEMFLGELATIRDLNLSLPIIVFVDEQLALIEVKQRRSNLPPLAVDFGATDFPAVAKALGGAGEWCRNRAEFAEALQRALQYPGFTVIAAVIGKRAYDGRL</sequence>
<dbReference type="InterPro" id="IPR029061">
    <property type="entry name" value="THDP-binding"/>
</dbReference>
<dbReference type="GO" id="GO:0000287">
    <property type="term" value="F:magnesium ion binding"/>
    <property type="evidence" value="ECO:0007669"/>
    <property type="project" value="InterPro"/>
</dbReference>
<evidence type="ECO:0000256" key="2">
    <source>
        <dbReference type="ARBA" id="ARBA00023052"/>
    </source>
</evidence>
<dbReference type="SUPFAM" id="SSF52467">
    <property type="entry name" value="DHS-like NAD/FAD-binding domain"/>
    <property type="match status" value="1"/>
</dbReference>
<dbReference type="CDD" id="cd00568">
    <property type="entry name" value="TPP_enzymes"/>
    <property type="match status" value="1"/>
</dbReference>
<dbReference type="Pfam" id="PF02776">
    <property type="entry name" value="TPP_enzyme_N"/>
    <property type="match status" value="1"/>
</dbReference>
<dbReference type="FunFam" id="3.40.50.970:FF:000007">
    <property type="entry name" value="Acetolactate synthase"/>
    <property type="match status" value="1"/>
</dbReference>
<dbReference type="SUPFAM" id="SSF52518">
    <property type="entry name" value="Thiamin diphosphate-binding fold (THDP-binding)"/>
    <property type="match status" value="2"/>
</dbReference>
<evidence type="ECO:0000259" key="4">
    <source>
        <dbReference type="Pfam" id="PF00205"/>
    </source>
</evidence>
<dbReference type="GO" id="GO:0009097">
    <property type="term" value="P:isoleucine biosynthetic process"/>
    <property type="evidence" value="ECO:0007669"/>
    <property type="project" value="TreeGrafter"/>
</dbReference>
<dbReference type="GO" id="GO:0009099">
    <property type="term" value="P:L-valine biosynthetic process"/>
    <property type="evidence" value="ECO:0007669"/>
    <property type="project" value="TreeGrafter"/>
</dbReference>
<dbReference type="Pfam" id="PF02775">
    <property type="entry name" value="TPP_enzyme_C"/>
    <property type="match status" value="1"/>
</dbReference>
<evidence type="ECO:0000313" key="7">
    <source>
        <dbReference type="EMBL" id="MBB3066275.1"/>
    </source>
</evidence>